<sequence>MFNPGFDAIRDNTEEIGDTGDASDADAGSTEAGSTGSESSTDGTDAADATETLDGDDTDTREAESEAGETDEPCRLPEIPCGDVCADISSDPLHCGACEDACAPGQDCVDHDCVSEDGRLVFLTSVALPGNELGPLSAAHQRCTELAEAAGFDGEFRAWLGVGEDNPANTFTEGGPYFLVDGTIIAETTQDLFVGELLHPIDLTETGEGPTPIDSFCPDADHFAWTGIVPTGQTSPSNCGGWTTVNDNMTGIVGVPLAESVWWTYLNGCQFGCTSTELPHYCFQQ</sequence>
<dbReference type="STRING" id="391625.PPSIR1_14430"/>
<dbReference type="InterPro" id="IPR016187">
    <property type="entry name" value="CTDL_fold"/>
</dbReference>
<evidence type="ECO:0000256" key="2">
    <source>
        <dbReference type="SAM" id="MobiDB-lite"/>
    </source>
</evidence>
<dbReference type="Gene3D" id="3.10.100.10">
    <property type="entry name" value="Mannose-Binding Protein A, subunit A"/>
    <property type="match status" value="1"/>
</dbReference>
<dbReference type="SUPFAM" id="SSF56436">
    <property type="entry name" value="C-type lectin-like"/>
    <property type="match status" value="1"/>
</dbReference>
<comment type="caution">
    <text evidence="3">The sequence shown here is derived from an EMBL/GenBank/DDBJ whole genome shotgun (WGS) entry which is preliminary data.</text>
</comment>
<evidence type="ECO:0000313" key="3">
    <source>
        <dbReference type="EMBL" id="EDM73979.1"/>
    </source>
</evidence>
<feature type="compositionally biased region" description="Low complexity" evidence="2">
    <location>
        <begin position="25"/>
        <end position="50"/>
    </location>
</feature>
<dbReference type="Pfam" id="PF04885">
    <property type="entry name" value="Stig1"/>
    <property type="match status" value="1"/>
</dbReference>
<dbReference type="EMBL" id="ABCS01000157">
    <property type="protein sequence ID" value="EDM73979.1"/>
    <property type="molecule type" value="Genomic_DNA"/>
</dbReference>
<reference evidence="3 4" key="1">
    <citation type="submission" date="2007-06" db="EMBL/GenBank/DDBJ databases">
        <authorList>
            <person name="Shimkets L."/>
            <person name="Ferriera S."/>
            <person name="Johnson J."/>
            <person name="Kravitz S."/>
            <person name="Beeson K."/>
            <person name="Sutton G."/>
            <person name="Rogers Y.-H."/>
            <person name="Friedman R."/>
            <person name="Frazier M."/>
            <person name="Venter J.C."/>
        </authorList>
    </citation>
    <scope>NUCLEOTIDE SEQUENCE [LARGE SCALE GENOMIC DNA]</scope>
    <source>
        <strain evidence="3 4">SIR-1</strain>
    </source>
</reference>
<dbReference type="Proteomes" id="UP000005801">
    <property type="component" value="Unassembled WGS sequence"/>
</dbReference>
<evidence type="ECO:0000313" key="4">
    <source>
        <dbReference type="Proteomes" id="UP000005801"/>
    </source>
</evidence>
<accession>A6GJG4</accession>
<keyword evidence="4" id="KW-1185">Reference proteome</keyword>
<name>A6GJG4_9BACT</name>
<dbReference type="AlphaFoldDB" id="A6GJG4"/>
<dbReference type="InterPro" id="IPR016186">
    <property type="entry name" value="C-type_lectin-like/link_sf"/>
</dbReference>
<feature type="region of interest" description="Disordered" evidence="2">
    <location>
        <begin position="1"/>
        <end position="76"/>
    </location>
</feature>
<proteinExistence type="predicted"/>
<organism evidence="3 4">
    <name type="scientific">Plesiocystis pacifica SIR-1</name>
    <dbReference type="NCBI Taxonomy" id="391625"/>
    <lineage>
        <taxon>Bacteria</taxon>
        <taxon>Pseudomonadati</taxon>
        <taxon>Myxococcota</taxon>
        <taxon>Polyangia</taxon>
        <taxon>Nannocystales</taxon>
        <taxon>Nannocystaceae</taxon>
        <taxon>Plesiocystis</taxon>
    </lineage>
</organism>
<keyword evidence="1" id="KW-0732">Signal</keyword>
<dbReference type="InterPro" id="IPR006969">
    <property type="entry name" value="Stig-like"/>
</dbReference>
<protein>
    <submittedName>
        <fullName evidence="3">Uncharacterized protein</fullName>
    </submittedName>
</protein>
<gene>
    <name evidence="3" type="ORF">PPSIR1_14430</name>
</gene>
<evidence type="ECO:0000256" key="1">
    <source>
        <dbReference type="ARBA" id="ARBA00022729"/>
    </source>
</evidence>
<feature type="compositionally biased region" description="Acidic residues" evidence="2">
    <location>
        <begin position="14"/>
        <end position="24"/>
    </location>
</feature>